<keyword evidence="3" id="KW-1185">Reference proteome</keyword>
<evidence type="ECO:0000256" key="1">
    <source>
        <dbReference type="SAM" id="MobiDB-lite"/>
    </source>
</evidence>
<accession>A0A8C9PPB0</accession>
<dbReference type="Ensembl" id="ENSSDAT00000013003.1">
    <property type="protein sequence ID" value="ENSSDAP00000011483.1"/>
    <property type="gene ID" value="ENSSDAG00000010368.1"/>
</dbReference>
<protein>
    <submittedName>
        <fullName evidence="2">Uncharacterized protein</fullName>
    </submittedName>
</protein>
<feature type="region of interest" description="Disordered" evidence="1">
    <location>
        <begin position="1"/>
        <end position="44"/>
    </location>
</feature>
<reference evidence="2" key="1">
    <citation type="submission" date="2025-08" db="UniProtKB">
        <authorList>
            <consortium name="Ensembl"/>
        </authorList>
    </citation>
    <scope>IDENTIFICATION</scope>
</reference>
<sequence length="81" mass="8691">MLRTTVPPGCPAYPRASGPASWPSVPTGRAMPSRRVARPPAAPELGALGKRSRCWGEESGAGLEMWEFWGSWSNLGVPTRV</sequence>
<dbReference type="AlphaFoldDB" id="A0A8C9PPB0"/>
<evidence type="ECO:0000313" key="3">
    <source>
        <dbReference type="Proteomes" id="UP000694422"/>
    </source>
</evidence>
<dbReference type="Proteomes" id="UP000694422">
    <property type="component" value="Unplaced"/>
</dbReference>
<proteinExistence type="predicted"/>
<reference evidence="2" key="2">
    <citation type="submission" date="2025-09" db="UniProtKB">
        <authorList>
            <consortium name="Ensembl"/>
        </authorList>
    </citation>
    <scope>IDENTIFICATION</scope>
</reference>
<organism evidence="2 3">
    <name type="scientific">Spermophilus dauricus</name>
    <name type="common">Daurian ground squirrel</name>
    <dbReference type="NCBI Taxonomy" id="99837"/>
    <lineage>
        <taxon>Eukaryota</taxon>
        <taxon>Metazoa</taxon>
        <taxon>Chordata</taxon>
        <taxon>Craniata</taxon>
        <taxon>Vertebrata</taxon>
        <taxon>Euteleostomi</taxon>
        <taxon>Mammalia</taxon>
        <taxon>Eutheria</taxon>
        <taxon>Euarchontoglires</taxon>
        <taxon>Glires</taxon>
        <taxon>Rodentia</taxon>
        <taxon>Sciuromorpha</taxon>
        <taxon>Sciuridae</taxon>
        <taxon>Xerinae</taxon>
        <taxon>Marmotini</taxon>
        <taxon>Spermophilus</taxon>
    </lineage>
</organism>
<name>A0A8C9PPB0_SPEDA</name>
<evidence type="ECO:0000313" key="2">
    <source>
        <dbReference type="Ensembl" id="ENSSDAP00000011483.1"/>
    </source>
</evidence>